<keyword evidence="1" id="KW-0732">Signal</keyword>
<evidence type="ECO:0000313" key="4">
    <source>
        <dbReference type="Proteomes" id="UP000323521"/>
    </source>
</evidence>
<accession>A0A3G1KVG9</accession>
<dbReference type="PANTHER" id="PTHR35788">
    <property type="entry name" value="EXPORTED PROTEIN-RELATED"/>
    <property type="match status" value="1"/>
</dbReference>
<feature type="chain" id="PRO_5017922246" description="Copper amine oxidase-like N-terminal domain-containing protein" evidence="1">
    <location>
        <begin position="26"/>
        <end position="325"/>
    </location>
</feature>
<dbReference type="Gene3D" id="3.30.457.10">
    <property type="entry name" value="Copper amine oxidase-like, N-terminal domain"/>
    <property type="match status" value="1"/>
</dbReference>
<dbReference type="SUPFAM" id="SSF55383">
    <property type="entry name" value="Copper amine oxidase, domain N"/>
    <property type="match status" value="1"/>
</dbReference>
<dbReference type="OrthoDB" id="9797191at2"/>
<dbReference type="RefSeq" id="WP_148135501.1">
    <property type="nucleotide sequence ID" value="NZ_CP017634.1"/>
</dbReference>
<dbReference type="InterPro" id="IPR012854">
    <property type="entry name" value="Cu_amine_oxidase-like_N"/>
</dbReference>
<sequence>MNKTMVMVCIIFALCFLGVCNEAWADQEVSLTVHQGSVTQTVYLSGIIGSTTFLPVRDISAAIHVPLAWDQDTGSVVWQTNGQATVITPGIETVYVVKDAVTPYQFGEKAFMEEGRVYLPLRMVELLGVKVWYDAKTGGRGLDVPAHINDQAGPPAPEKLNVVRDLIVKEKEKMPKKMGSYATYFNLSYKSRTENLKLAAEALDNVAVAPGQIFSFNDTVGPRTPERGYREAIIFVNKQEVEGYGGGVCQVSTTLYNAVLAAGLEVVERHRHSLPVTYVPKGRDATVNFGTADFRFKNNTEKTVILHASVVKNKLSVEIFSAPIQ</sequence>
<keyword evidence="4" id="KW-1185">Reference proteome</keyword>
<gene>
    <name evidence="3" type="ORF">DCMF_16895</name>
</gene>
<feature type="signal peptide" evidence="1">
    <location>
        <begin position="1"/>
        <end position="25"/>
    </location>
</feature>
<dbReference type="KEGG" id="fwa:DCMF_16895"/>
<reference evidence="3 4" key="1">
    <citation type="submission" date="2016-10" db="EMBL/GenBank/DDBJ databases">
        <title>Complete Genome Sequence of Peptococcaceae strain DCMF.</title>
        <authorList>
            <person name="Edwards R.J."/>
            <person name="Holland S.I."/>
            <person name="Deshpande N.P."/>
            <person name="Wong Y.K."/>
            <person name="Ertan H."/>
            <person name="Manefield M."/>
            <person name="Russell T.L."/>
            <person name="Lee M.J."/>
        </authorList>
    </citation>
    <scope>NUCLEOTIDE SEQUENCE [LARGE SCALE GENOMIC DNA]</scope>
    <source>
        <strain evidence="3 4">DCMF</strain>
    </source>
</reference>
<dbReference type="InterPro" id="IPR036582">
    <property type="entry name" value="Mao_N_sf"/>
</dbReference>
<feature type="domain" description="Copper amine oxidase-like N-terminal" evidence="2">
    <location>
        <begin position="47"/>
        <end position="137"/>
    </location>
</feature>
<evidence type="ECO:0000259" key="2">
    <source>
        <dbReference type="Pfam" id="PF07833"/>
    </source>
</evidence>
<name>A0A3G1KVG9_FORW1</name>
<dbReference type="PANTHER" id="PTHR35788:SF1">
    <property type="entry name" value="EXPORTED PROTEIN"/>
    <property type="match status" value="1"/>
</dbReference>
<evidence type="ECO:0000313" key="3">
    <source>
        <dbReference type="EMBL" id="ATW26215.1"/>
    </source>
</evidence>
<dbReference type="AlphaFoldDB" id="A0A3G1KVG9"/>
<dbReference type="Pfam" id="PF07833">
    <property type="entry name" value="Cu_amine_oxidN1"/>
    <property type="match status" value="1"/>
</dbReference>
<dbReference type="EMBL" id="CP017634">
    <property type="protein sequence ID" value="ATW26215.1"/>
    <property type="molecule type" value="Genomic_DNA"/>
</dbReference>
<proteinExistence type="predicted"/>
<evidence type="ECO:0000256" key="1">
    <source>
        <dbReference type="SAM" id="SignalP"/>
    </source>
</evidence>
<dbReference type="Proteomes" id="UP000323521">
    <property type="component" value="Chromosome"/>
</dbReference>
<dbReference type="InterPro" id="IPR052913">
    <property type="entry name" value="Glycopeptide_resist_protein"/>
</dbReference>
<organism evidence="3 4">
    <name type="scientific">Formimonas warabiya</name>
    <dbReference type="NCBI Taxonomy" id="1761012"/>
    <lineage>
        <taxon>Bacteria</taxon>
        <taxon>Bacillati</taxon>
        <taxon>Bacillota</taxon>
        <taxon>Clostridia</taxon>
        <taxon>Eubacteriales</taxon>
        <taxon>Peptococcaceae</taxon>
        <taxon>Candidatus Formimonas</taxon>
    </lineage>
</organism>
<protein>
    <recommendedName>
        <fullName evidence="2">Copper amine oxidase-like N-terminal domain-containing protein</fullName>
    </recommendedName>
</protein>
<dbReference type="InterPro" id="IPR007391">
    <property type="entry name" value="Vancomycin_resist_VanW"/>
</dbReference>
<dbReference type="Pfam" id="PF04294">
    <property type="entry name" value="VanW"/>
    <property type="match status" value="1"/>
</dbReference>